<organism evidence="5">
    <name type="scientific">Octopus bimaculoides</name>
    <name type="common">California two-spotted octopus</name>
    <dbReference type="NCBI Taxonomy" id="37653"/>
    <lineage>
        <taxon>Eukaryota</taxon>
        <taxon>Metazoa</taxon>
        <taxon>Spiralia</taxon>
        <taxon>Lophotrochozoa</taxon>
        <taxon>Mollusca</taxon>
        <taxon>Cephalopoda</taxon>
        <taxon>Coleoidea</taxon>
        <taxon>Octopodiformes</taxon>
        <taxon>Octopoda</taxon>
        <taxon>Incirrata</taxon>
        <taxon>Octopodidae</taxon>
        <taxon>Octopus</taxon>
    </lineage>
</organism>
<dbReference type="GO" id="GO:0046872">
    <property type="term" value="F:metal ion binding"/>
    <property type="evidence" value="ECO:0007669"/>
    <property type="project" value="UniProtKB-KW"/>
</dbReference>
<keyword evidence="1 3" id="KW-0547">Nucleotide-binding</keyword>
<dbReference type="InterPro" id="IPR005225">
    <property type="entry name" value="Small_GTP-bd"/>
</dbReference>
<dbReference type="NCBIfam" id="TIGR00231">
    <property type="entry name" value="small_GTP"/>
    <property type="match status" value="1"/>
</dbReference>
<keyword evidence="4" id="KW-0460">Magnesium</keyword>
<feature type="binding site" evidence="3">
    <location>
        <position position="75"/>
    </location>
    <ligand>
        <name>GTP</name>
        <dbReference type="ChEBI" id="CHEBI:37565"/>
    </ligand>
</feature>
<evidence type="ECO:0000256" key="4">
    <source>
        <dbReference type="PIRSR" id="PIRSR606689-2"/>
    </source>
</evidence>
<dbReference type="PROSITE" id="PS51417">
    <property type="entry name" value="ARF"/>
    <property type="match status" value="1"/>
</dbReference>
<dbReference type="InterPro" id="IPR006689">
    <property type="entry name" value="Small_GTPase_ARF/SAR"/>
</dbReference>
<dbReference type="STRING" id="37653.A0A0L8HHK7"/>
<evidence type="ECO:0000256" key="1">
    <source>
        <dbReference type="ARBA" id="ARBA00022741"/>
    </source>
</evidence>
<dbReference type="InterPro" id="IPR024156">
    <property type="entry name" value="Small_GTPase_ARF"/>
</dbReference>
<dbReference type="SUPFAM" id="SSF52540">
    <property type="entry name" value="P-loop containing nucleoside triphosphate hydrolases"/>
    <property type="match status" value="1"/>
</dbReference>
<evidence type="ECO:0000313" key="5">
    <source>
        <dbReference type="EMBL" id="KOF88260.1"/>
    </source>
</evidence>
<protein>
    <submittedName>
        <fullName evidence="5">Uncharacterized protein</fullName>
    </submittedName>
</protein>
<proteinExistence type="predicted"/>
<dbReference type="EMBL" id="KQ418200">
    <property type="protein sequence ID" value="KOF88260.1"/>
    <property type="molecule type" value="Genomic_DNA"/>
</dbReference>
<dbReference type="PANTHER" id="PTHR11711">
    <property type="entry name" value="ADP RIBOSYLATION FACTOR-RELATED"/>
    <property type="match status" value="1"/>
</dbReference>
<name>A0A0L8HHK7_OCTBM</name>
<feature type="binding site" evidence="4">
    <location>
        <position position="33"/>
    </location>
    <ligand>
        <name>Mg(2+)</name>
        <dbReference type="ChEBI" id="CHEBI:18420"/>
    </ligand>
</feature>
<gene>
    <name evidence="5" type="ORF">OCBIM_22015155mg</name>
</gene>
<dbReference type="AlphaFoldDB" id="A0A0L8HHK7"/>
<dbReference type="OMA" id="MWSIIAI"/>
<dbReference type="OrthoDB" id="6067901at2759"/>
<dbReference type="Gene3D" id="3.40.50.300">
    <property type="entry name" value="P-loop containing nucleotide triphosphate hydrolases"/>
    <property type="match status" value="1"/>
</dbReference>
<dbReference type="GO" id="GO:0003924">
    <property type="term" value="F:GTPase activity"/>
    <property type="evidence" value="ECO:0007669"/>
    <property type="project" value="InterPro"/>
</dbReference>
<feature type="binding site" evidence="3">
    <location>
        <begin position="131"/>
        <end position="134"/>
    </location>
    <ligand>
        <name>GTP</name>
        <dbReference type="ChEBI" id="CHEBI:37565"/>
    </ligand>
</feature>
<reference evidence="5" key="1">
    <citation type="submission" date="2015-07" db="EMBL/GenBank/DDBJ databases">
        <title>MeaNS - Measles Nucleotide Surveillance Program.</title>
        <authorList>
            <person name="Tran T."/>
            <person name="Druce J."/>
        </authorList>
    </citation>
    <scope>NUCLEOTIDE SEQUENCE</scope>
    <source>
        <strain evidence="5">UCB-OBI-ISO-001</strain>
        <tissue evidence="5">Gonad</tissue>
    </source>
</reference>
<dbReference type="SMART" id="SM00175">
    <property type="entry name" value="RAB"/>
    <property type="match status" value="1"/>
</dbReference>
<dbReference type="PRINTS" id="PR00449">
    <property type="entry name" value="RASTRNSFRMNG"/>
</dbReference>
<evidence type="ECO:0000256" key="2">
    <source>
        <dbReference type="ARBA" id="ARBA00023134"/>
    </source>
</evidence>
<dbReference type="GO" id="GO:0005525">
    <property type="term" value="F:GTP binding"/>
    <property type="evidence" value="ECO:0007669"/>
    <property type="project" value="UniProtKB-KW"/>
</dbReference>
<dbReference type="SMART" id="SM00177">
    <property type="entry name" value="ARF"/>
    <property type="match status" value="1"/>
</dbReference>
<dbReference type="KEGG" id="obi:106870843"/>
<feature type="binding site" evidence="4">
    <location>
        <position position="52"/>
    </location>
    <ligand>
        <name>Mg(2+)</name>
        <dbReference type="ChEBI" id="CHEBI:18420"/>
    </ligand>
</feature>
<evidence type="ECO:0000256" key="3">
    <source>
        <dbReference type="PIRSR" id="PIRSR606689-1"/>
    </source>
</evidence>
<feature type="binding site" evidence="3">
    <location>
        <begin position="26"/>
        <end position="33"/>
    </location>
    <ligand>
        <name>GTP</name>
        <dbReference type="ChEBI" id="CHEBI:37565"/>
    </ligand>
</feature>
<dbReference type="InterPro" id="IPR027417">
    <property type="entry name" value="P-loop_NTPase"/>
</dbReference>
<dbReference type="CDD" id="cd00878">
    <property type="entry name" value="Arf_Arl"/>
    <property type="match status" value="1"/>
</dbReference>
<keyword evidence="2 3" id="KW-0342">GTP-binding</keyword>
<dbReference type="Pfam" id="PF00025">
    <property type="entry name" value="Arf"/>
    <property type="match status" value="1"/>
</dbReference>
<sequence length="190" mass="21166">MGVPLSCRGGSGGHLLGGPSKVLMVGPTKAGKTHLLYSWLLGQQAVVSTHPTLEFNVEKIITRDGRIFLVWDISGCERFRPKRRHFLEGTQAIVFVIDSAKPLQLKLAKLDLWEILQENELKLCPLLVIANKQDSKESLPVENVSDEMGLSNIQDRMWSIIAISALETEGVDKALRELCRLLDEHRASMP</sequence>
<accession>A0A0L8HHK7</accession>
<keyword evidence="4" id="KW-0479">Metal-binding</keyword>